<protein>
    <submittedName>
        <fullName evidence="2">Uncharacterized protein</fullName>
    </submittedName>
</protein>
<feature type="signal peptide" evidence="1">
    <location>
        <begin position="1"/>
        <end position="19"/>
    </location>
</feature>
<proteinExistence type="predicted"/>
<dbReference type="STRING" id="55209.HA50_19430"/>
<dbReference type="OrthoDB" id="6540211at2"/>
<dbReference type="EMBL" id="MLJI01000001">
    <property type="protein sequence ID" value="ORM95401.1"/>
    <property type="molecule type" value="Genomic_DNA"/>
</dbReference>
<dbReference type="RefSeq" id="WP_084877670.1">
    <property type="nucleotide sequence ID" value="NZ_JAGGMY010000001.1"/>
</dbReference>
<dbReference type="Proteomes" id="UP000193749">
    <property type="component" value="Unassembled WGS sequence"/>
</dbReference>
<sequence>MKVLLLALFGLSLSASALAEDANADSEQNVYASQLCHLVSSEKSTGTMDSYVAKMKSQMAASQSPSALSTQEFDEETAQEVINAWLQLGDDERSQLRHNQQQCEQTVMTQFQQED</sequence>
<accession>A0A1X1EZK0</accession>
<evidence type="ECO:0000313" key="2">
    <source>
        <dbReference type="EMBL" id="ORM95401.1"/>
    </source>
</evidence>
<evidence type="ECO:0000256" key="1">
    <source>
        <dbReference type="SAM" id="SignalP"/>
    </source>
</evidence>
<feature type="chain" id="PRO_5012959149" evidence="1">
    <location>
        <begin position="20"/>
        <end position="115"/>
    </location>
</feature>
<name>A0A1X1EZK0_PANCY</name>
<dbReference type="AlphaFoldDB" id="A0A1X1EZK0"/>
<keyword evidence="3" id="KW-1185">Reference proteome</keyword>
<keyword evidence="1" id="KW-0732">Signal</keyword>
<gene>
    <name evidence="2" type="ORF">HA50_19430</name>
</gene>
<comment type="caution">
    <text evidence="2">The sequence shown here is derived from an EMBL/GenBank/DDBJ whole genome shotgun (WGS) entry which is preliminary data.</text>
</comment>
<reference evidence="2 3" key="1">
    <citation type="journal article" date="2017" name="Antonie Van Leeuwenhoek">
        <title>Phylogenomic resolution of the bacterial genus Pantoea and its relationship with Erwinia and Tatumella.</title>
        <authorList>
            <person name="Palmer M."/>
            <person name="Steenkamp E.T."/>
            <person name="Coetzee M.P."/>
            <person name="Chan W.Y."/>
            <person name="van Zyl E."/>
            <person name="De Maayer P."/>
            <person name="Coutinho T.A."/>
            <person name="Blom J."/>
            <person name="Smits T.H."/>
            <person name="Duffy B."/>
            <person name="Venter S.N."/>
        </authorList>
    </citation>
    <scope>NUCLEOTIDE SEQUENCE [LARGE SCALE GENOMIC DNA]</scope>
    <source>
        <strain evidence="2 3">LMG 2657</strain>
    </source>
</reference>
<organism evidence="2 3">
    <name type="scientific">Pantoea cypripedii</name>
    <name type="common">Pectobacterium cypripedii</name>
    <name type="synonym">Erwinia cypripedii</name>
    <dbReference type="NCBI Taxonomy" id="55209"/>
    <lineage>
        <taxon>Bacteria</taxon>
        <taxon>Pseudomonadati</taxon>
        <taxon>Pseudomonadota</taxon>
        <taxon>Gammaproteobacteria</taxon>
        <taxon>Enterobacterales</taxon>
        <taxon>Erwiniaceae</taxon>
        <taxon>Pantoea</taxon>
    </lineage>
</organism>
<evidence type="ECO:0000313" key="3">
    <source>
        <dbReference type="Proteomes" id="UP000193749"/>
    </source>
</evidence>